<keyword evidence="1" id="KW-0732">Signal</keyword>
<protein>
    <recommendedName>
        <fullName evidence="3">Secreted protein</fullName>
    </recommendedName>
</protein>
<evidence type="ECO:0000256" key="1">
    <source>
        <dbReference type="SAM" id="SignalP"/>
    </source>
</evidence>
<organism evidence="2">
    <name type="scientific">Anguilla anguilla</name>
    <name type="common">European freshwater eel</name>
    <name type="synonym">Muraena anguilla</name>
    <dbReference type="NCBI Taxonomy" id="7936"/>
    <lineage>
        <taxon>Eukaryota</taxon>
        <taxon>Metazoa</taxon>
        <taxon>Chordata</taxon>
        <taxon>Craniata</taxon>
        <taxon>Vertebrata</taxon>
        <taxon>Euteleostomi</taxon>
        <taxon>Actinopterygii</taxon>
        <taxon>Neopterygii</taxon>
        <taxon>Teleostei</taxon>
        <taxon>Anguilliformes</taxon>
        <taxon>Anguillidae</taxon>
        <taxon>Anguilla</taxon>
    </lineage>
</organism>
<reference evidence="2" key="2">
    <citation type="journal article" date="2015" name="Fish Shellfish Immunol.">
        <title>Early steps in the European eel (Anguilla anguilla)-Vibrio vulnificus interaction in the gills: Role of the RtxA13 toxin.</title>
        <authorList>
            <person name="Callol A."/>
            <person name="Pajuelo D."/>
            <person name="Ebbesson L."/>
            <person name="Teles M."/>
            <person name="MacKenzie S."/>
            <person name="Amaro C."/>
        </authorList>
    </citation>
    <scope>NUCLEOTIDE SEQUENCE</scope>
</reference>
<dbReference type="EMBL" id="GBXM01002736">
    <property type="protein sequence ID" value="JAI05842.1"/>
    <property type="molecule type" value="Transcribed_RNA"/>
</dbReference>
<name>A0A0E9XTX0_ANGAN</name>
<dbReference type="AlphaFoldDB" id="A0A0E9XTX0"/>
<evidence type="ECO:0000313" key="2">
    <source>
        <dbReference type="EMBL" id="JAI05842.1"/>
    </source>
</evidence>
<feature type="signal peptide" evidence="1">
    <location>
        <begin position="1"/>
        <end position="20"/>
    </location>
</feature>
<proteinExistence type="predicted"/>
<sequence>MRHWGHGCAIISIWQNFHYAVIIRAVANTPATGHRSGFPRGPPAQRHREKMFKQSRFICKGLARCYCQGADVKTLS</sequence>
<evidence type="ECO:0008006" key="3">
    <source>
        <dbReference type="Google" id="ProtNLM"/>
    </source>
</evidence>
<accession>A0A0E9XTX0</accession>
<reference evidence="2" key="1">
    <citation type="submission" date="2014-11" db="EMBL/GenBank/DDBJ databases">
        <authorList>
            <person name="Amaro Gonzalez C."/>
        </authorList>
    </citation>
    <scope>NUCLEOTIDE SEQUENCE</scope>
</reference>
<feature type="chain" id="PRO_5002435598" description="Secreted protein" evidence="1">
    <location>
        <begin position="21"/>
        <end position="76"/>
    </location>
</feature>